<dbReference type="EMBL" id="CADCUQ010000019">
    <property type="protein sequence ID" value="CAA9372794.1"/>
    <property type="molecule type" value="Genomic_DNA"/>
</dbReference>
<reference evidence="1" key="1">
    <citation type="submission" date="2020-02" db="EMBL/GenBank/DDBJ databases">
        <authorList>
            <person name="Meier V. D."/>
        </authorList>
    </citation>
    <scope>NUCLEOTIDE SEQUENCE</scope>
    <source>
        <strain evidence="1">AVDCRST_MAG64</strain>
    </source>
</reference>
<sequence length="127" mass="13992">MSTPPVVAPCHLPPKDKKQLVGAVGKDLVEKHGKQKYYKPPEVRRSAERCGYGVDVHCWAYVIFTTPQDFAAIHEAAGEACDYAAMKAEVLADLAGGASFSLFDVDLSWLDWPDISLSSLFDWFDVS</sequence>
<gene>
    <name evidence="1" type="ORF">AVDCRST_MAG64-75</name>
</gene>
<evidence type="ECO:0000313" key="1">
    <source>
        <dbReference type="EMBL" id="CAA9372794.1"/>
    </source>
</evidence>
<protein>
    <submittedName>
        <fullName evidence="1">Uncharacterized protein</fullName>
    </submittedName>
</protein>
<organism evidence="1">
    <name type="scientific">uncultured Phycisphaerae bacterium</name>
    <dbReference type="NCBI Taxonomy" id="904963"/>
    <lineage>
        <taxon>Bacteria</taxon>
        <taxon>Pseudomonadati</taxon>
        <taxon>Planctomycetota</taxon>
        <taxon>Phycisphaerae</taxon>
        <taxon>environmental samples</taxon>
    </lineage>
</organism>
<name>A0A6J4MZ24_9BACT</name>
<proteinExistence type="predicted"/>
<accession>A0A6J4MZ24</accession>
<dbReference type="AlphaFoldDB" id="A0A6J4MZ24"/>